<evidence type="ECO:0000256" key="10">
    <source>
        <dbReference type="RuleBase" id="RU363097"/>
    </source>
</evidence>
<evidence type="ECO:0000256" key="5">
    <source>
        <dbReference type="ARBA" id="ARBA00022857"/>
    </source>
</evidence>
<dbReference type="Pfam" id="PF07993">
    <property type="entry name" value="NAD_binding_4"/>
    <property type="match status" value="1"/>
</dbReference>
<comment type="similarity">
    <text evidence="2 10">Belongs to the fatty acyl-CoA reductase family.</text>
</comment>
<evidence type="ECO:0000256" key="2">
    <source>
        <dbReference type="ARBA" id="ARBA00005928"/>
    </source>
</evidence>
<keyword evidence="3 10" id="KW-0444">Lipid biosynthesis</keyword>
<accession>A0A9P0SIU2</accession>
<reference evidence="13" key="1">
    <citation type="submission" date="2022-05" db="EMBL/GenBank/DDBJ databases">
        <authorList>
            <person name="Okamura Y."/>
        </authorList>
    </citation>
    <scope>NUCLEOTIDE SEQUENCE</scope>
</reference>
<evidence type="ECO:0000259" key="11">
    <source>
        <dbReference type="Pfam" id="PF03015"/>
    </source>
</evidence>
<name>A0A9P0SIU2_PIEBR</name>
<keyword evidence="4" id="KW-0812">Transmembrane</keyword>
<evidence type="ECO:0000256" key="9">
    <source>
        <dbReference type="ARBA" id="ARBA00052530"/>
    </source>
</evidence>
<dbReference type="GO" id="GO:0080019">
    <property type="term" value="F:alcohol-forming very long-chain fatty acyl-CoA reductase activity"/>
    <property type="evidence" value="ECO:0007669"/>
    <property type="project" value="InterPro"/>
</dbReference>
<dbReference type="PANTHER" id="PTHR11011:SF45">
    <property type="entry name" value="FATTY ACYL-COA REDUCTASE CG8306-RELATED"/>
    <property type="match status" value="1"/>
</dbReference>
<comment type="caution">
    <text evidence="13">The sequence shown here is derived from an EMBL/GenBank/DDBJ whole genome shotgun (WGS) entry which is preliminary data.</text>
</comment>
<dbReference type="CDD" id="cd09071">
    <property type="entry name" value="FAR_C"/>
    <property type="match status" value="1"/>
</dbReference>
<dbReference type="CDD" id="cd05236">
    <property type="entry name" value="FAR-N_SDR_e"/>
    <property type="match status" value="1"/>
</dbReference>
<evidence type="ECO:0000256" key="6">
    <source>
        <dbReference type="ARBA" id="ARBA00022989"/>
    </source>
</evidence>
<dbReference type="Gene3D" id="3.40.50.720">
    <property type="entry name" value="NAD(P)-binding Rossmann-like Domain"/>
    <property type="match status" value="1"/>
</dbReference>
<keyword evidence="10" id="KW-0560">Oxidoreductase</keyword>
<evidence type="ECO:0000256" key="1">
    <source>
        <dbReference type="ARBA" id="ARBA00004141"/>
    </source>
</evidence>
<evidence type="ECO:0000259" key="12">
    <source>
        <dbReference type="Pfam" id="PF07993"/>
    </source>
</evidence>
<evidence type="ECO:0000256" key="4">
    <source>
        <dbReference type="ARBA" id="ARBA00022692"/>
    </source>
</evidence>
<evidence type="ECO:0000256" key="3">
    <source>
        <dbReference type="ARBA" id="ARBA00022516"/>
    </source>
</evidence>
<feature type="domain" description="Fatty acyl-CoA reductase C-terminal" evidence="11">
    <location>
        <begin position="352"/>
        <end position="425"/>
    </location>
</feature>
<keyword evidence="5 10" id="KW-0521">NADP</keyword>
<dbReference type="GO" id="GO:0005777">
    <property type="term" value="C:peroxisome"/>
    <property type="evidence" value="ECO:0007669"/>
    <property type="project" value="TreeGrafter"/>
</dbReference>
<evidence type="ECO:0000256" key="8">
    <source>
        <dbReference type="ARBA" id="ARBA00023136"/>
    </source>
</evidence>
<evidence type="ECO:0000313" key="14">
    <source>
        <dbReference type="Proteomes" id="UP001152562"/>
    </source>
</evidence>
<comment type="subcellular location">
    <subcellularLocation>
        <location evidence="1">Membrane</location>
        <topology evidence="1">Multi-pass membrane protein</topology>
    </subcellularLocation>
</comment>
<dbReference type="InterPro" id="IPR033640">
    <property type="entry name" value="FAR_C"/>
</dbReference>
<feature type="domain" description="Thioester reductase (TE)" evidence="12">
    <location>
        <begin position="16"/>
        <end position="283"/>
    </location>
</feature>
<dbReference type="GO" id="GO:0016020">
    <property type="term" value="C:membrane"/>
    <property type="evidence" value="ECO:0007669"/>
    <property type="project" value="UniProtKB-SubCell"/>
</dbReference>
<evidence type="ECO:0000256" key="7">
    <source>
        <dbReference type="ARBA" id="ARBA00023098"/>
    </source>
</evidence>
<dbReference type="InterPro" id="IPR026055">
    <property type="entry name" value="FAR"/>
</dbReference>
<organism evidence="13 14">
    <name type="scientific">Pieris brassicae</name>
    <name type="common">White butterfly</name>
    <name type="synonym">Large white butterfly</name>
    <dbReference type="NCBI Taxonomy" id="7116"/>
    <lineage>
        <taxon>Eukaryota</taxon>
        <taxon>Metazoa</taxon>
        <taxon>Ecdysozoa</taxon>
        <taxon>Arthropoda</taxon>
        <taxon>Hexapoda</taxon>
        <taxon>Insecta</taxon>
        <taxon>Pterygota</taxon>
        <taxon>Neoptera</taxon>
        <taxon>Endopterygota</taxon>
        <taxon>Lepidoptera</taxon>
        <taxon>Glossata</taxon>
        <taxon>Ditrysia</taxon>
        <taxon>Papilionoidea</taxon>
        <taxon>Pieridae</taxon>
        <taxon>Pierinae</taxon>
        <taxon>Pieris</taxon>
    </lineage>
</organism>
<dbReference type="InterPro" id="IPR036291">
    <property type="entry name" value="NAD(P)-bd_dom_sf"/>
</dbReference>
<keyword evidence="6" id="KW-1133">Transmembrane helix</keyword>
<comment type="catalytic activity">
    <reaction evidence="9 10">
        <text>a long-chain fatty acyl-CoA + 2 NADPH + 2 H(+) = a long-chain primary fatty alcohol + 2 NADP(+) + CoA</text>
        <dbReference type="Rhea" id="RHEA:52716"/>
        <dbReference type="ChEBI" id="CHEBI:15378"/>
        <dbReference type="ChEBI" id="CHEBI:57287"/>
        <dbReference type="ChEBI" id="CHEBI:57783"/>
        <dbReference type="ChEBI" id="CHEBI:58349"/>
        <dbReference type="ChEBI" id="CHEBI:77396"/>
        <dbReference type="ChEBI" id="CHEBI:83139"/>
        <dbReference type="EC" id="1.2.1.84"/>
    </reaction>
</comment>
<dbReference type="FunFam" id="3.40.50.720:FF:000143">
    <property type="entry name" value="Fatty acyl-CoA reductase"/>
    <property type="match status" value="1"/>
</dbReference>
<dbReference type="PANTHER" id="PTHR11011">
    <property type="entry name" value="MALE STERILITY PROTEIN 2-RELATED"/>
    <property type="match status" value="1"/>
</dbReference>
<dbReference type="AlphaFoldDB" id="A0A9P0SIU2"/>
<gene>
    <name evidence="13" type="ORF">PIBRA_LOCUS576</name>
</gene>
<keyword evidence="14" id="KW-1185">Reference proteome</keyword>
<dbReference type="SUPFAM" id="SSF51735">
    <property type="entry name" value="NAD(P)-binding Rossmann-fold domains"/>
    <property type="match status" value="1"/>
</dbReference>
<dbReference type="InterPro" id="IPR013120">
    <property type="entry name" value="FAR_NAD-bd"/>
</dbReference>
<keyword evidence="7 10" id="KW-0443">Lipid metabolism</keyword>
<dbReference type="EMBL" id="CALOZG010000001">
    <property type="protein sequence ID" value="CAH3872733.1"/>
    <property type="molecule type" value="Genomic_DNA"/>
</dbReference>
<dbReference type="GO" id="GO:0102965">
    <property type="term" value="F:alcohol-forming long-chain fatty acyl-CoA reductase activity"/>
    <property type="evidence" value="ECO:0007669"/>
    <property type="project" value="UniProtKB-EC"/>
</dbReference>
<evidence type="ECO:0000313" key="13">
    <source>
        <dbReference type="EMBL" id="CAH3872733.1"/>
    </source>
</evidence>
<sequence length="472" mass="52696">MCQSIAESYAGKSIFITGCTGFLGKVLLEKILYSCSDLKKVYILLRGKRGLTIQERLKTLLELPVFSRVYREKAKFCDKIEPIVGDVSQDGLGISPEDRVTLINEVSYVFHSAASIKFTEPLHDLLNVNVKGTERVLSLCKCMKKLEVLVHVSTAYSNTHKIFIEEKVYPSPIPLSMVDHLIKEQPDEERTKIIIRDEPNAYTFSKKLGEALLAEKHGHVPVIIIRPSIVTASLSEPIPGWIDNWNGATGLIGTITKGILRVVRGNGGNVLDLIPVDYVVNLIIVAATKKILSQSVNVYACATSTEKPLTLRHLSHLALIRCKRNKFNELPFPGAYFTNSKLLLVFLSAILQTSPLSLADALLRMTGKDPKYRKILRRIEQVRDVLEIFTSNSWKFSTMNNYCLYSSLSPSDQKTFPFSPSLINCRRSAGLGVSLRHRFVMRTAPYFLAACGRVCLPTPWLYTEGVALASTC</sequence>
<dbReference type="Proteomes" id="UP001152562">
    <property type="component" value="Unassembled WGS sequence"/>
</dbReference>
<comment type="function">
    <text evidence="10">Catalyzes the reduction of fatty acyl-CoA to fatty alcohols.</text>
</comment>
<dbReference type="Pfam" id="PF03015">
    <property type="entry name" value="Sterile"/>
    <property type="match status" value="1"/>
</dbReference>
<proteinExistence type="inferred from homology"/>
<keyword evidence="8" id="KW-0472">Membrane</keyword>
<dbReference type="GO" id="GO:0035336">
    <property type="term" value="P:long-chain fatty-acyl-CoA metabolic process"/>
    <property type="evidence" value="ECO:0007669"/>
    <property type="project" value="TreeGrafter"/>
</dbReference>
<dbReference type="EC" id="1.2.1.84" evidence="10"/>
<protein>
    <recommendedName>
        <fullName evidence="10">Fatty acyl-CoA reductase</fullName>
        <ecNumber evidence="10">1.2.1.84</ecNumber>
    </recommendedName>
</protein>